<gene>
    <name evidence="1" type="ORF">METZ01_LOCUS467920</name>
</gene>
<proteinExistence type="predicted"/>
<dbReference type="EMBL" id="UINC01197530">
    <property type="protein sequence ID" value="SVE15066.1"/>
    <property type="molecule type" value="Genomic_DNA"/>
</dbReference>
<protein>
    <submittedName>
        <fullName evidence="1">Uncharacterized protein</fullName>
    </submittedName>
</protein>
<feature type="non-terminal residue" evidence="1">
    <location>
        <position position="55"/>
    </location>
</feature>
<accession>A0A383B4I3</accession>
<reference evidence="1" key="1">
    <citation type="submission" date="2018-05" db="EMBL/GenBank/DDBJ databases">
        <authorList>
            <person name="Lanie J.A."/>
            <person name="Ng W.-L."/>
            <person name="Kazmierczak K.M."/>
            <person name="Andrzejewski T.M."/>
            <person name="Davidsen T.M."/>
            <person name="Wayne K.J."/>
            <person name="Tettelin H."/>
            <person name="Glass J.I."/>
            <person name="Rusch D."/>
            <person name="Podicherti R."/>
            <person name="Tsui H.-C.T."/>
            <person name="Winkler M.E."/>
        </authorList>
    </citation>
    <scope>NUCLEOTIDE SEQUENCE</scope>
</reference>
<organism evidence="1">
    <name type="scientific">marine metagenome</name>
    <dbReference type="NCBI Taxonomy" id="408172"/>
    <lineage>
        <taxon>unclassified sequences</taxon>
        <taxon>metagenomes</taxon>
        <taxon>ecological metagenomes</taxon>
    </lineage>
</organism>
<name>A0A383B4I3_9ZZZZ</name>
<feature type="non-terminal residue" evidence="1">
    <location>
        <position position="1"/>
    </location>
</feature>
<dbReference type="AlphaFoldDB" id="A0A383B4I3"/>
<evidence type="ECO:0000313" key="1">
    <source>
        <dbReference type="EMBL" id="SVE15066.1"/>
    </source>
</evidence>
<sequence>VVELVYTTDLKSVPLCGCEFESRRADQPCSPPHIFIPTTNMSVDFLDATRSSTLP</sequence>